<sequence>MKCDLISFSVVKDFERFEELFLGLNRFFT</sequence>
<evidence type="ECO:0000313" key="2">
    <source>
        <dbReference type="Proteomes" id="UP000022447"/>
    </source>
</evidence>
<accession>X7EDQ3</accession>
<proteinExistence type="predicted"/>
<dbReference type="Proteomes" id="UP000022447">
    <property type="component" value="Unassembled WGS sequence"/>
</dbReference>
<comment type="caution">
    <text evidence="1">The sequence shown here is derived from an EMBL/GenBank/DDBJ whole genome shotgun (WGS) entry which is preliminary data.</text>
</comment>
<dbReference type="AlphaFoldDB" id="X7EDQ3"/>
<reference evidence="1 2" key="1">
    <citation type="submission" date="2014-01" db="EMBL/GenBank/DDBJ databases">
        <title>Roseivivax halodurans JCM 10272 Genome Sequencing.</title>
        <authorList>
            <person name="Lai Q."/>
            <person name="Li G."/>
            <person name="Shao Z."/>
        </authorList>
    </citation>
    <scope>NUCLEOTIDE SEQUENCE [LARGE SCALE GENOMIC DNA]</scope>
    <source>
        <strain evidence="1 2">JCM 10272</strain>
    </source>
</reference>
<gene>
    <name evidence="1" type="ORF">OCH239_05325</name>
</gene>
<evidence type="ECO:0000313" key="1">
    <source>
        <dbReference type="EMBL" id="ETX14062.1"/>
    </source>
</evidence>
<keyword evidence="2" id="KW-1185">Reference proteome</keyword>
<organism evidence="1 2">
    <name type="scientific">Roseivivax halodurans JCM 10272</name>
    <dbReference type="NCBI Taxonomy" id="1449350"/>
    <lineage>
        <taxon>Bacteria</taxon>
        <taxon>Pseudomonadati</taxon>
        <taxon>Pseudomonadota</taxon>
        <taxon>Alphaproteobacteria</taxon>
        <taxon>Rhodobacterales</taxon>
        <taxon>Roseobacteraceae</taxon>
        <taxon>Roseivivax</taxon>
    </lineage>
</organism>
<name>X7EDQ3_9RHOB</name>
<dbReference type="EMBL" id="JALZ01000014">
    <property type="protein sequence ID" value="ETX14062.1"/>
    <property type="molecule type" value="Genomic_DNA"/>
</dbReference>
<protein>
    <submittedName>
        <fullName evidence="1">Uncharacterized protein</fullName>
    </submittedName>
</protein>